<dbReference type="PATRIC" id="fig|1299331.3.peg.3124"/>
<evidence type="ECO:0000313" key="1">
    <source>
        <dbReference type="EMBL" id="EUA55053.1"/>
    </source>
</evidence>
<accession>X8CHY6</accession>
<proteinExistence type="predicted"/>
<name>X8CHY6_MYCIT</name>
<reference evidence="1 2" key="1">
    <citation type="submission" date="2013-12" db="EMBL/GenBank/DDBJ databases">
        <authorList>
            <person name="Zelazny A."/>
            <person name="Olivier K."/>
            <person name="Holland S."/>
            <person name="Lenaerts A."/>
            <person name="Ordway D."/>
            <person name="DeGroote M.A."/>
            <person name="Parker T."/>
            <person name="Sizemore C."/>
            <person name="Tallon L.J."/>
            <person name="Sadzewicz L.K."/>
            <person name="Sengamalay N."/>
            <person name="Fraser C.M."/>
            <person name="Hine E."/>
            <person name="Shefchek K.A."/>
            <person name="Das S.P."/>
            <person name="Tettelin H."/>
        </authorList>
    </citation>
    <scope>NUCLEOTIDE SEQUENCE [LARGE SCALE GENOMIC DNA]</scope>
    <source>
        <strain evidence="1 2">1956</strain>
    </source>
</reference>
<dbReference type="AlphaFoldDB" id="X8CHY6"/>
<dbReference type="EMBL" id="JAOG01000002">
    <property type="protein sequence ID" value="EUA55053.1"/>
    <property type="molecule type" value="Genomic_DNA"/>
</dbReference>
<organism evidence="1 2">
    <name type="scientific">Mycobacterium intracellulare 1956</name>
    <dbReference type="NCBI Taxonomy" id="1299331"/>
    <lineage>
        <taxon>Bacteria</taxon>
        <taxon>Bacillati</taxon>
        <taxon>Actinomycetota</taxon>
        <taxon>Actinomycetes</taxon>
        <taxon>Mycobacteriales</taxon>
        <taxon>Mycobacteriaceae</taxon>
        <taxon>Mycobacterium</taxon>
        <taxon>Mycobacterium avium complex (MAC)</taxon>
    </lineage>
</organism>
<protein>
    <submittedName>
        <fullName evidence="1">Uncharacterized protein</fullName>
    </submittedName>
</protein>
<gene>
    <name evidence="1" type="ORF">I550_3204</name>
</gene>
<sequence length="44" mass="4951">MSVGRSIATPASLVVSVNDELRRRGYIERKRTGLLRERYQTTGG</sequence>
<dbReference type="Proteomes" id="UP000020825">
    <property type="component" value="Unassembled WGS sequence"/>
</dbReference>
<evidence type="ECO:0000313" key="2">
    <source>
        <dbReference type="Proteomes" id="UP000020825"/>
    </source>
</evidence>
<comment type="caution">
    <text evidence="1">The sequence shown here is derived from an EMBL/GenBank/DDBJ whole genome shotgun (WGS) entry which is preliminary data.</text>
</comment>